<keyword evidence="3" id="KW-1185">Reference proteome</keyword>
<feature type="transmembrane region" description="Helical" evidence="1">
    <location>
        <begin position="43"/>
        <end position="60"/>
    </location>
</feature>
<dbReference type="RefSeq" id="WP_087282900.1">
    <property type="nucleotide sequence ID" value="NZ_CP021455.1"/>
</dbReference>
<keyword evidence="1" id="KW-0812">Transmembrane</keyword>
<feature type="transmembrane region" description="Helical" evidence="1">
    <location>
        <begin position="181"/>
        <end position="202"/>
    </location>
</feature>
<dbReference type="OrthoDB" id="9781349at2"/>
<evidence type="ECO:0000256" key="1">
    <source>
        <dbReference type="SAM" id="Phobius"/>
    </source>
</evidence>
<accession>A0A1Y0ER96</accession>
<feature type="transmembrane region" description="Helical" evidence="1">
    <location>
        <begin position="238"/>
        <end position="256"/>
    </location>
</feature>
<dbReference type="AlphaFoldDB" id="A0A1Y0ER96"/>
<organism evidence="2 3">
    <name type="scientific">Comamonas serinivorans</name>
    <dbReference type="NCBI Taxonomy" id="1082851"/>
    <lineage>
        <taxon>Bacteria</taxon>
        <taxon>Pseudomonadati</taxon>
        <taxon>Pseudomonadota</taxon>
        <taxon>Betaproteobacteria</taxon>
        <taxon>Burkholderiales</taxon>
        <taxon>Comamonadaceae</taxon>
        <taxon>Comamonas</taxon>
    </lineage>
</organism>
<proteinExistence type="predicted"/>
<name>A0A1Y0ER96_9BURK</name>
<feature type="transmembrane region" description="Helical" evidence="1">
    <location>
        <begin position="12"/>
        <end position="37"/>
    </location>
</feature>
<dbReference type="EMBL" id="CP021455">
    <property type="protein sequence ID" value="ARU06096.1"/>
    <property type="molecule type" value="Genomic_DNA"/>
</dbReference>
<sequence>MPEALADLANTLLNLPVVFGAAEHAALIVLALTLPIVLAPVPLPKALAMGLLGLLLGSLWDPGERLPVQRELLGLSFEGELALVPLLVVYGFLLPRIARYALPPHGLQRAGGWPTARPGKVQPGRAWPETAYNALFMPHTLPALLLMRPTRFPAHVVLPVLAWMAVALCIHWGLLPTEHPWPWWGLAVFAAGLVAMACDLPWPPLLAGTLAQGPLEAHLRRALLLGQGDWTLFLHRPTSAGLLLLALLLVVVSLWVRARAARRRTPIQPLG</sequence>
<reference evidence="2 3" key="1">
    <citation type="submission" date="2017-05" db="EMBL/GenBank/DDBJ databases">
        <authorList>
            <person name="Song R."/>
            <person name="Chenine A.L."/>
            <person name="Ruprecht R.M."/>
        </authorList>
    </citation>
    <scope>NUCLEOTIDE SEQUENCE [LARGE SCALE GENOMIC DNA]</scope>
    <source>
        <strain evidence="2 3">DSM 26136</strain>
    </source>
</reference>
<dbReference type="Proteomes" id="UP000196138">
    <property type="component" value="Chromosome"/>
</dbReference>
<keyword evidence="1" id="KW-0472">Membrane</keyword>
<keyword evidence="1" id="KW-1133">Transmembrane helix</keyword>
<gene>
    <name evidence="2" type="ORF">CCO03_16740</name>
</gene>
<protein>
    <submittedName>
        <fullName evidence="2">Uncharacterized protein</fullName>
    </submittedName>
</protein>
<dbReference type="KEGG" id="cser:CCO03_16740"/>
<feature type="transmembrane region" description="Helical" evidence="1">
    <location>
        <begin position="72"/>
        <end position="93"/>
    </location>
</feature>
<evidence type="ECO:0000313" key="2">
    <source>
        <dbReference type="EMBL" id="ARU06096.1"/>
    </source>
</evidence>
<feature type="transmembrane region" description="Helical" evidence="1">
    <location>
        <begin position="152"/>
        <end position="174"/>
    </location>
</feature>
<evidence type="ECO:0000313" key="3">
    <source>
        <dbReference type="Proteomes" id="UP000196138"/>
    </source>
</evidence>